<accession>F8TTG9</accession>
<reference evidence="3" key="1">
    <citation type="journal article" date="2011" name="FEMS Microbiol. Ecol.">
        <title>Polyketide synthase pathways identified from a metagenomic library are derived from soil Acidobacteria.</title>
        <authorList>
            <person name="Parsley L.C."/>
            <person name="Linneman J."/>
            <person name="Goode A.M."/>
            <person name="Becklund K."/>
            <person name="George I."/>
            <person name="Goodman R.M."/>
            <person name="Lopanik N.B."/>
            <person name="Liles M.R."/>
        </authorList>
    </citation>
    <scope>NUCLEOTIDE SEQUENCE</scope>
</reference>
<feature type="coiled-coil region" evidence="1">
    <location>
        <begin position="721"/>
        <end position="748"/>
    </location>
</feature>
<dbReference type="SUPFAM" id="SSF52540">
    <property type="entry name" value="P-loop containing nucleoside triphosphate hydrolases"/>
    <property type="match status" value="1"/>
</dbReference>
<evidence type="ECO:0000259" key="2">
    <source>
        <dbReference type="Pfam" id="PF13476"/>
    </source>
</evidence>
<dbReference type="Pfam" id="PF13476">
    <property type="entry name" value="AAA_23"/>
    <property type="match status" value="1"/>
</dbReference>
<dbReference type="AlphaFoldDB" id="F8TTG9"/>
<dbReference type="GO" id="GO:0016887">
    <property type="term" value="F:ATP hydrolysis activity"/>
    <property type="evidence" value="ECO:0007669"/>
    <property type="project" value="InterPro"/>
</dbReference>
<feature type="coiled-coil region" evidence="1">
    <location>
        <begin position="612"/>
        <end position="660"/>
    </location>
</feature>
<protein>
    <submittedName>
        <fullName evidence="3">SMC domain protein</fullName>
    </submittedName>
</protein>
<dbReference type="InterPro" id="IPR027417">
    <property type="entry name" value="P-loop_NTPase"/>
</dbReference>
<feature type="coiled-coil region" evidence="1">
    <location>
        <begin position="338"/>
        <end position="420"/>
    </location>
</feature>
<dbReference type="InterPro" id="IPR038729">
    <property type="entry name" value="Rad50/SbcC_AAA"/>
</dbReference>
<organism evidence="3">
    <name type="scientific">uncultured Acidobacteria bacterium A2</name>
    <dbReference type="NCBI Taxonomy" id="1036852"/>
    <lineage>
        <taxon>Bacteria</taxon>
        <taxon>Pseudomonadati</taxon>
        <taxon>Acidobacteriota</taxon>
        <taxon>environmental samples</taxon>
    </lineage>
</organism>
<dbReference type="EMBL" id="JF342589">
    <property type="protein sequence ID" value="AEH26480.1"/>
    <property type="molecule type" value="Genomic_DNA"/>
</dbReference>
<dbReference type="GO" id="GO:0006302">
    <property type="term" value="P:double-strand break repair"/>
    <property type="evidence" value="ECO:0007669"/>
    <property type="project" value="InterPro"/>
</dbReference>
<keyword evidence="1" id="KW-0175">Coiled coil</keyword>
<dbReference type="PANTHER" id="PTHR32114:SF2">
    <property type="entry name" value="ABC TRANSPORTER ABCH.3"/>
    <property type="match status" value="1"/>
</dbReference>
<evidence type="ECO:0000256" key="1">
    <source>
        <dbReference type="SAM" id="Coils"/>
    </source>
</evidence>
<proteinExistence type="predicted"/>
<feature type="domain" description="Rad50/SbcC-type AAA" evidence="2">
    <location>
        <begin position="6"/>
        <end position="108"/>
    </location>
</feature>
<feature type="non-terminal residue" evidence="3">
    <location>
        <position position="769"/>
    </location>
</feature>
<sequence length="769" mass="86056">MILRGIHIENWRCIERLDLEELPDGIVVLHGPNRTGKSSIVKALRGCLFDFDHDSSKAEIKSSLPWNGNGPPRLVVEFETGGSLYRITKTLAKRHGGARLECRQHGTWQLIEDSPKEAARRTRELLGAERSTVGLGQLLWLDQGQTALTTSAIDSSLEERLVGVLGVMVTGRDLAFKDALDGRCERWFAVSGKHKPTSPYNKLLKAKTERAALLADLERRYQELDEVIVSMADHERRQQRLVEEVARWQASCTELQAERERVRDRLQLYREAEADCLRLRQAREAVEKRQRGHQDAHQRWQGAEQQAVRLGAAEQAAEQDRERLFGLHAKAEDALAAARQAEEAQRTLLDNLDQVRDLADLERRCARAEDTIQRVLELRGQTRSLEEQIRGLPAIDKGTLDALAANRRQAESLRARLQAAALAFQVKVERETSFQVTVDEQPARNVELDADADYHQTVRQRVQVDIPGWGSVVLGRGHKETDLDRAAEQLASLDQQFAEQLRVCGGNPDDEGCLDRLAHDRLERESFVRQLEVVRAELRRLAPEGEAALQAEAERLQQERRGLLLCRPELAEQPLDEAEIARQARFENDRAAELKAQRLQCEGDAGAHARQLQAAADQSAGLRAELASARATAKAARAELERLGSELTLAEELARAKEAEAAAASKLAGLQLTEAERGVDARLAAADSLLRQREESLQHAGGEIQRLRGVLQSSEGLHVRRAEAASALREIDDALEREEQDAEACRHLRDLFEHNRDGSVQAVMEPIAE</sequence>
<dbReference type="Gene3D" id="3.40.50.300">
    <property type="entry name" value="P-loop containing nucleotide triphosphate hydrolases"/>
    <property type="match status" value="1"/>
</dbReference>
<dbReference type="PANTHER" id="PTHR32114">
    <property type="entry name" value="ABC TRANSPORTER ABCH.3"/>
    <property type="match status" value="1"/>
</dbReference>
<feature type="coiled-coil region" evidence="1">
    <location>
        <begin position="214"/>
        <end position="289"/>
    </location>
</feature>
<name>F8TTG9_9BACT</name>
<evidence type="ECO:0000313" key="3">
    <source>
        <dbReference type="EMBL" id="AEH26480.1"/>
    </source>
</evidence>